<evidence type="ECO:0000256" key="1">
    <source>
        <dbReference type="SAM" id="MobiDB-lite"/>
    </source>
</evidence>
<feature type="compositionally biased region" description="Basic and acidic residues" evidence="1">
    <location>
        <begin position="1"/>
        <end position="23"/>
    </location>
</feature>
<dbReference type="PANTHER" id="PTHR34203">
    <property type="entry name" value="METHYLTRANSFERASE, FKBM FAMILY PROTEIN"/>
    <property type="match status" value="1"/>
</dbReference>
<dbReference type="GO" id="GO:0032259">
    <property type="term" value="P:methylation"/>
    <property type="evidence" value="ECO:0007669"/>
    <property type="project" value="UniProtKB-KW"/>
</dbReference>
<dbReference type="Pfam" id="PF05050">
    <property type="entry name" value="Methyltransf_21"/>
    <property type="match status" value="1"/>
</dbReference>
<dbReference type="EMBL" id="SRXW01000003">
    <property type="protein sequence ID" value="TGY88252.1"/>
    <property type="molecule type" value="Genomic_DNA"/>
</dbReference>
<accession>A0A4S2GZJ4</accession>
<dbReference type="OrthoDB" id="7542440at2"/>
<proteinExistence type="predicted"/>
<evidence type="ECO:0000259" key="2">
    <source>
        <dbReference type="Pfam" id="PF05050"/>
    </source>
</evidence>
<dbReference type="RefSeq" id="WP_135996097.1">
    <property type="nucleotide sequence ID" value="NZ_CP071057.1"/>
</dbReference>
<dbReference type="SUPFAM" id="SSF53335">
    <property type="entry name" value="S-adenosyl-L-methionine-dependent methyltransferases"/>
    <property type="match status" value="1"/>
</dbReference>
<evidence type="ECO:0000313" key="3">
    <source>
        <dbReference type="EMBL" id="TGY88252.1"/>
    </source>
</evidence>
<dbReference type="NCBIfam" id="TIGR01444">
    <property type="entry name" value="fkbM_fam"/>
    <property type="match status" value="1"/>
</dbReference>
<dbReference type="Proteomes" id="UP000308054">
    <property type="component" value="Unassembled WGS sequence"/>
</dbReference>
<gene>
    <name evidence="3" type="ORF">E5163_10525</name>
</gene>
<dbReference type="GO" id="GO:0008168">
    <property type="term" value="F:methyltransferase activity"/>
    <property type="evidence" value="ECO:0007669"/>
    <property type="project" value="UniProtKB-KW"/>
</dbReference>
<dbReference type="AlphaFoldDB" id="A0A4S2GZJ4"/>
<comment type="caution">
    <text evidence="3">The sequence shown here is derived from an EMBL/GenBank/DDBJ whole genome shotgun (WGS) entry which is preliminary data.</text>
</comment>
<keyword evidence="3" id="KW-0489">Methyltransferase</keyword>
<protein>
    <submittedName>
        <fullName evidence="3">FkbM family methyltransferase</fullName>
    </submittedName>
</protein>
<feature type="region of interest" description="Disordered" evidence="1">
    <location>
        <begin position="1"/>
        <end position="35"/>
    </location>
</feature>
<feature type="domain" description="Methyltransferase FkbM" evidence="2">
    <location>
        <begin position="128"/>
        <end position="247"/>
    </location>
</feature>
<reference evidence="3 4" key="1">
    <citation type="journal article" date="2017" name="Int. J. Syst. Evol. Microbiol.">
        <title>Marinicauda algicola sp. nov., isolated from a marine red alga Rhodosorus marinus.</title>
        <authorList>
            <person name="Jeong S.E."/>
            <person name="Jeon S.H."/>
            <person name="Chun B.H."/>
            <person name="Kim D.W."/>
            <person name="Jeon C.O."/>
        </authorList>
    </citation>
    <scope>NUCLEOTIDE SEQUENCE [LARGE SCALE GENOMIC DNA]</scope>
    <source>
        <strain evidence="3 4">JCM 31718</strain>
    </source>
</reference>
<dbReference type="Gene3D" id="3.40.50.150">
    <property type="entry name" value="Vaccinia Virus protein VP39"/>
    <property type="match status" value="1"/>
</dbReference>
<keyword evidence="4" id="KW-1185">Reference proteome</keyword>
<organism evidence="3 4">
    <name type="scientific">Marinicauda algicola</name>
    <dbReference type="NCBI Taxonomy" id="2029849"/>
    <lineage>
        <taxon>Bacteria</taxon>
        <taxon>Pseudomonadati</taxon>
        <taxon>Pseudomonadota</taxon>
        <taxon>Alphaproteobacteria</taxon>
        <taxon>Maricaulales</taxon>
        <taxon>Maricaulaceae</taxon>
        <taxon>Marinicauda</taxon>
    </lineage>
</organism>
<keyword evidence="3" id="KW-0808">Transferase</keyword>
<name>A0A4S2GZJ4_9PROT</name>
<sequence length="301" mass="31771">MTETRTDDEPRFEDLPDARDADRIPAAGDRAPGHGAFAPGLAGRVGLAIGRRLPANRTGLKLAGIARPLALAGLTGGVADVEALGLKLRLHPKDNLSEKRLFMTPQCFDPEELAALGEVMGPGKVFIDIGANAGAYALFAAKAGGPRSRVIAVEPQREMRARMRFNAEANALSNLEISGVALSDYEGESVMRLVGENKGRAALETGAGGAGEAVRVTTLKTLLDEHGVEALDAMKIDVEGGEARILSAYFRDVAHAAWPGLIVMERPAVNALSTAEDAVALACAKGYRVARETRMNAILRL</sequence>
<dbReference type="InterPro" id="IPR052514">
    <property type="entry name" value="SAM-dependent_MTase"/>
</dbReference>
<evidence type="ECO:0000313" key="4">
    <source>
        <dbReference type="Proteomes" id="UP000308054"/>
    </source>
</evidence>
<dbReference type="PANTHER" id="PTHR34203:SF15">
    <property type="entry name" value="SLL1173 PROTEIN"/>
    <property type="match status" value="1"/>
</dbReference>
<dbReference type="InterPro" id="IPR006342">
    <property type="entry name" value="FkbM_mtfrase"/>
</dbReference>
<dbReference type="InterPro" id="IPR029063">
    <property type="entry name" value="SAM-dependent_MTases_sf"/>
</dbReference>